<dbReference type="KEGG" id="mff:MFFC18_11580"/>
<dbReference type="InterPro" id="IPR005135">
    <property type="entry name" value="Endo/exonuclease/phosphatase"/>
</dbReference>
<reference evidence="3 4" key="1">
    <citation type="submission" date="2019-08" db="EMBL/GenBank/DDBJ databases">
        <title>Deep-cultivation of Planctomycetes and their phenomic and genomic characterization uncovers novel biology.</title>
        <authorList>
            <person name="Wiegand S."/>
            <person name="Jogler M."/>
            <person name="Boedeker C."/>
            <person name="Pinto D."/>
            <person name="Vollmers J."/>
            <person name="Rivas-Marin E."/>
            <person name="Kohn T."/>
            <person name="Peeters S.H."/>
            <person name="Heuer A."/>
            <person name="Rast P."/>
            <person name="Oberbeckmann S."/>
            <person name="Bunk B."/>
            <person name="Jeske O."/>
            <person name="Meyerdierks A."/>
            <person name="Storesund J.E."/>
            <person name="Kallscheuer N."/>
            <person name="Luecker S."/>
            <person name="Lage O.M."/>
            <person name="Pohl T."/>
            <person name="Merkel B.J."/>
            <person name="Hornburger P."/>
            <person name="Mueller R.-W."/>
            <person name="Bruemmer F."/>
            <person name="Labrenz M."/>
            <person name="Spormann A.M."/>
            <person name="Op den Camp H."/>
            <person name="Overmann J."/>
            <person name="Amann R."/>
            <person name="Jetten M.S.M."/>
            <person name="Mascher T."/>
            <person name="Medema M.H."/>
            <person name="Devos D.P."/>
            <person name="Kaster A.-K."/>
            <person name="Ovreas L."/>
            <person name="Rohde M."/>
            <person name="Galperin M.Y."/>
            <person name="Jogler C."/>
        </authorList>
    </citation>
    <scope>NUCLEOTIDE SEQUENCE [LARGE SCALE GENOMIC DNA]</scope>
    <source>
        <strain evidence="3 4">FC18</strain>
    </source>
</reference>
<dbReference type="Pfam" id="PF03372">
    <property type="entry name" value="Exo_endo_phos"/>
    <property type="match status" value="1"/>
</dbReference>
<keyword evidence="3" id="KW-0378">Hydrolase</keyword>
<name>A0A5B9PEC2_9BACT</name>
<keyword evidence="3" id="KW-0540">Nuclease</keyword>
<dbReference type="STRING" id="980251.GCA_001642875_01782"/>
<dbReference type="PANTHER" id="PTHR41349:SF1">
    <property type="entry name" value="PROTEIN CBG08683"/>
    <property type="match status" value="1"/>
</dbReference>
<sequence length="362" mass="40206" precursor="true">MEQNRFRNLLVMLTLACSLSNWADLVGLRPGCCSPVAGTCSAQETDVERPQVLKVLTFNILYGGGEAKSVGFSNEDFGGSRIDEIADVILQSQAEIVCIQEDCGSDALLEALRESNPDWNRYDHVYSTFPILPGSKTDKACGMTVCQVEYAKEKLLSVVNCHWYPSPFGPSLLQDELKLGPPKDLKALAEKIRKKSEKFEGYRGYNATLEAINNAPEGSPVILAGDFNEPSHLDWTVRFSKGGFDRWRKNPGTTKLNFPVAWTGSQLVAKAGLDDAYRSRHPNEVEKPGVTFTPEYAPGTQGRRPIEDQAHTRIDRIYFSPQTLSPIVATVIGEDSEWSDLAYEGNWPSDHRAVLVEFEVQQ</sequence>
<evidence type="ECO:0000313" key="4">
    <source>
        <dbReference type="Proteomes" id="UP000322214"/>
    </source>
</evidence>
<gene>
    <name evidence="3" type="ORF">MFFC18_11580</name>
</gene>
<keyword evidence="3" id="KW-0255">Endonuclease</keyword>
<protein>
    <submittedName>
        <fullName evidence="3">Endonuclease/Exonuclease/phosphatase family protein</fullName>
    </submittedName>
</protein>
<feature type="signal peptide" evidence="1">
    <location>
        <begin position="1"/>
        <end position="23"/>
    </location>
</feature>
<evidence type="ECO:0000313" key="3">
    <source>
        <dbReference type="EMBL" id="QEG21303.1"/>
    </source>
</evidence>
<dbReference type="RefSeq" id="WP_075081696.1">
    <property type="nucleotide sequence ID" value="NZ_CP042912.1"/>
</dbReference>
<dbReference type="InterPro" id="IPR036691">
    <property type="entry name" value="Endo/exonu/phosph_ase_sf"/>
</dbReference>
<dbReference type="SUPFAM" id="SSF56219">
    <property type="entry name" value="DNase I-like"/>
    <property type="match status" value="1"/>
</dbReference>
<dbReference type="OrthoDB" id="9812856at2"/>
<feature type="domain" description="Endonuclease/exonuclease/phosphatase" evidence="2">
    <location>
        <begin position="208"/>
        <end position="351"/>
    </location>
</feature>
<evidence type="ECO:0000256" key="1">
    <source>
        <dbReference type="SAM" id="SignalP"/>
    </source>
</evidence>
<keyword evidence="4" id="KW-1185">Reference proteome</keyword>
<organism evidence="3 4">
    <name type="scientific">Mariniblastus fucicola</name>
    <dbReference type="NCBI Taxonomy" id="980251"/>
    <lineage>
        <taxon>Bacteria</taxon>
        <taxon>Pseudomonadati</taxon>
        <taxon>Planctomycetota</taxon>
        <taxon>Planctomycetia</taxon>
        <taxon>Pirellulales</taxon>
        <taxon>Pirellulaceae</taxon>
        <taxon>Mariniblastus</taxon>
    </lineage>
</organism>
<dbReference type="EMBL" id="CP042912">
    <property type="protein sequence ID" value="QEG21303.1"/>
    <property type="molecule type" value="Genomic_DNA"/>
</dbReference>
<feature type="chain" id="PRO_5022660487" evidence="1">
    <location>
        <begin position="24"/>
        <end position="362"/>
    </location>
</feature>
<dbReference type="GO" id="GO:0004527">
    <property type="term" value="F:exonuclease activity"/>
    <property type="evidence" value="ECO:0007669"/>
    <property type="project" value="UniProtKB-KW"/>
</dbReference>
<accession>A0A5B9PEC2</accession>
<dbReference type="Proteomes" id="UP000322214">
    <property type="component" value="Chromosome"/>
</dbReference>
<keyword evidence="3" id="KW-0269">Exonuclease</keyword>
<keyword evidence="1" id="KW-0732">Signal</keyword>
<dbReference type="AlphaFoldDB" id="A0A5B9PEC2"/>
<evidence type="ECO:0000259" key="2">
    <source>
        <dbReference type="Pfam" id="PF03372"/>
    </source>
</evidence>
<dbReference type="Gene3D" id="3.60.10.10">
    <property type="entry name" value="Endonuclease/exonuclease/phosphatase"/>
    <property type="match status" value="1"/>
</dbReference>
<proteinExistence type="predicted"/>
<dbReference type="PANTHER" id="PTHR41349">
    <property type="match status" value="1"/>
</dbReference>
<dbReference type="GO" id="GO:0004519">
    <property type="term" value="F:endonuclease activity"/>
    <property type="evidence" value="ECO:0007669"/>
    <property type="project" value="UniProtKB-KW"/>
</dbReference>